<dbReference type="Pfam" id="PF06585">
    <property type="entry name" value="JHBP"/>
    <property type="match status" value="1"/>
</dbReference>
<evidence type="ECO:0000256" key="3">
    <source>
        <dbReference type="ARBA" id="ARBA00060902"/>
    </source>
</evidence>
<dbReference type="GO" id="GO:0007623">
    <property type="term" value="P:circadian rhythm"/>
    <property type="evidence" value="ECO:0007669"/>
    <property type="project" value="UniProtKB-ARBA"/>
</dbReference>
<protein>
    <submittedName>
        <fullName evidence="4">Uncharacterized protein</fullName>
    </submittedName>
</protein>
<evidence type="ECO:0000313" key="5">
    <source>
        <dbReference type="Proteomes" id="UP001168821"/>
    </source>
</evidence>
<dbReference type="SMART" id="SM00700">
    <property type="entry name" value="JHBP"/>
    <property type="match status" value="1"/>
</dbReference>
<reference evidence="4" key="1">
    <citation type="journal article" date="2023" name="G3 (Bethesda)">
        <title>Whole genome assemblies of Zophobas morio and Tenebrio molitor.</title>
        <authorList>
            <person name="Kaur S."/>
            <person name="Stinson S.A."/>
            <person name="diCenzo G.C."/>
        </authorList>
    </citation>
    <scope>NUCLEOTIDE SEQUENCE</scope>
    <source>
        <strain evidence="4">QUZm001</strain>
    </source>
</reference>
<dbReference type="Gene3D" id="3.15.10.30">
    <property type="entry name" value="Haemolymph juvenile hormone binding protein"/>
    <property type="match status" value="1"/>
</dbReference>
<dbReference type="InterPro" id="IPR010562">
    <property type="entry name" value="Haemolymph_juvenile_hormone-bd"/>
</dbReference>
<organism evidence="4 5">
    <name type="scientific">Zophobas morio</name>
    <dbReference type="NCBI Taxonomy" id="2755281"/>
    <lineage>
        <taxon>Eukaryota</taxon>
        <taxon>Metazoa</taxon>
        <taxon>Ecdysozoa</taxon>
        <taxon>Arthropoda</taxon>
        <taxon>Hexapoda</taxon>
        <taxon>Insecta</taxon>
        <taxon>Pterygota</taxon>
        <taxon>Neoptera</taxon>
        <taxon>Endopterygota</taxon>
        <taxon>Coleoptera</taxon>
        <taxon>Polyphaga</taxon>
        <taxon>Cucujiformia</taxon>
        <taxon>Tenebrionidae</taxon>
        <taxon>Zophobas</taxon>
    </lineage>
</organism>
<dbReference type="InterPro" id="IPR038606">
    <property type="entry name" value="To_sf"/>
</dbReference>
<dbReference type="PANTHER" id="PTHR11008:SF32">
    <property type="entry name" value="CIRCADIAN CLOCK-CONTROLLED PROTEIN DAYWAKE-RELATED"/>
    <property type="match status" value="1"/>
</dbReference>
<dbReference type="FunFam" id="3.15.10.30:FF:000001">
    <property type="entry name" value="Takeout-like protein 1"/>
    <property type="match status" value="1"/>
</dbReference>
<accession>A0AA38IB81</accession>
<dbReference type="Proteomes" id="UP001168821">
    <property type="component" value="Unassembled WGS sequence"/>
</dbReference>
<comment type="similarity">
    <text evidence="3">Belongs to the TO family.</text>
</comment>
<sequence length="203" mass="23392">MHRFKQGNKELGIVPLEPLVIQKLEFGNSGDGPVAIQQVYENLKLFGITAFTIYDSEANFSDENCYWRFKSYGNLVRMEADYKMSGQLLLFPINGHGKSNNTLYECEAVYNTRCEKYTKRNQKHIRMTDFVLKLKPKRIVFGFENLIDGNEQFSNEVLKTINENSEQVYADVAPAINEAIAKIEKEIVNQVFSRVPEDELFLS</sequence>
<keyword evidence="5" id="KW-1185">Reference proteome</keyword>
<dbReference type="EMBL" id="JALNTZ010000005">
    <property type="protein sequence ID" value="KAJ3651206.1"/>
    <property type="molecule type" value="Genomic_DNA"/>
</dbReference>
<keyword evidence="2" id="KW-0090">Biological rhythms</keyword>
<dbReference type="PANTHER" id="PTHR11008">
    <property type="entry name" value="PROTEIN TAKEOUT-LIKE PROTEIN"/>
    <property type="match status" value="1"/>
</dbReference>
<evidence type="ECO:0000256" key="2">
    <source>
        <dbReference type="ARBA" id="ARBA00023108"/>
    </source>
</evidence>
<name>A0AA38IB81_9CUCU</name>
<dbReference type="GO" id="GO:0005615">
    <property type="term" value="C:extracellular space"/>
    <property type="evidence" value="ECO:0007669"/>
    <property type="project" value="TreeGrafter"/>
</dbReference>
<dbReference type="AlphaFoldDB" id="A0AA38IB81"/>
<evidence type="ECO:0000256" key="1">
    <source>
        <dbReference type="ARBA" id="ARBA00022729"/>
    </source>
</evidence>
<comment type="caution">
    <text evidence="4">The sequence shown here is derived from an EMBL/GenBank/DDBJ whole genome shotgun (WGS) entry which is preliminary data.</text>
</comment>
<evidence type="ECO:0000313" key="4">
    <source>
        <dbReference type="EMBL" id="KAJ3651206.1"/>
    </source>
</evidence>
<keyword evidence="1" id="KW-0732">Signal</keyword>
<proteinExistence type="inferred from homology"/>
<gene>
    <name evidence="4" type="ORF">Zmor_017258</name>
</gene>